<gene>
    <name evidence="2" type="ordered locus">AALP_Aa8g302800</name>
</gene>
<dbReference type="EMBL" id="CM002876">
    <property type="protein sequence ID" value="KFK26859.1"/>
    <property type="molecule type" value="Genomic_DNA"/>
</dbReference>
<evidence type="ECO:0000313" key="2">
    <source>
        <dbReference type="EMBL" id="KFK26859.1"/>
    </source>
</evidence>
<protein>
    <recommendedName>
        <fullName evidence="4">No apical meristem-associated C-terminal domain-containing protein</fullName>
    </recommendedName>
</protein>
<name>A0A087GAF7_ARAAL</name>
<feature type="non-terminal residue" evidence="2">
    <location>
        <position position="1"/>
    </location>
</feature>
<feature type="compositionally biased region" description="Basic and acidic residues" evidence="1">
    <location>
        <begin position="26"/>
        <end position="56"/>
    </location>
</feature>
<keyword evidence="3" id="KW-1185">Reference proteome</keyword>
<dbReference type="AlphaFoldDB" id="A0A087GAF7"/>
<dbReference type="Gramene" id="KFK26859">
    <property type="protein sequence ID" value="KFK26859"/>
    <property type="gene ID" value="AALP_AA8G302800"/>
</dbReference>
<sequence>WCTLITENSKRSKAADSTTSDMVFNVEEHTKDRPSGVKAAKMEEKKKGKGKSDEPKGSASTLKVLESMWKVKKEEMETKERLSRQKLLECLITKVEPLSEGELNLKNKLLAEMFNDQGAAEKEA</sequence>
<proteinExistence type="predicted"/>
<dbReference type="Proteomes" id="UP000029120">
    <property type="component" value="Chromosome 8"/>
</dbReference>
<evidence type="ECO:0000256" key="1">
    <source>
        <dbReference type="SAM" id="MobiDB-lite"/>
    </source>
</evidence>
<evidence type="ECO:0000313" key="3">
    <source>
        <dbReference type="Proteomes" id="UP000029120"/>
    </source>
</evidence>
<organism evidence="2 3">
    <name type="scientific">Arabis alpina</name>
    <name type="common">Alpine rock-cress</name>
    <dbReference type="NCBI Taxonomy" id="50452"/>
    <lineage>
        <taxon>Eukaryota</taxon>
        <taxon>Viridiplantae</taxon>
        <taxon>Streptophyta</taxon>
        <taxon>Embryophyta</taxon>
        <taxon>Tracheophyta</taxon>
        <taxon>Spermatophyta</taxon>
        <taxon>Magnoliopsida</taxon>
        <taxon>eudicotyledons</taxon>
        <taxon>Gunneridae</taxon>
        <taxon>Pentapetalae</taxon>
        <taxon>rosids</taxon>
        <taxon>malvids</taxon>
        <taxon>Brassicales</taxon>
        <taxon>Brassicaceae</taxon>
        <taxon>Arabideae</taxon>
        <taxon>Arabis</taxon>
    </lineage>
</organism>
<dbReference type="OMA" id="KENDMAM"/>
<feature type="region of interest" description="Disordered" evidence="1">
    <location>
        <begin position="1"/>
        <end position="60"/>
    </location>
</feature>
<evidence type="ECO:0008006" key="4">
    <source>
        <dbReference type="Google" id="ProtNLM"/>
    </source>
</evidence>
<accession>A0A087GAF7</accession>
<reference evidence="3" key="1">
    <citation type="journal article" date="2015" name="Nat. Plants">
        <title>Genome expansion of Arabis alpina linked with retrotransposition and reduced symmetric DNA methylation.</title>
        <authorList>
            <person name="Willing E.M."/>
            <person name="Rawat V."/>
            <person name="Mandakova T."/>
            <person name="Maumus F."/>
            <person name="James G.V."/>
            <person name="Nordstroem K.J."/>
            <person name="Becker C."/>
            <person name="Warthmann N."/>
            <person name="Chica C."/>
            <person name="Szarzynska B."/>
            <person name="Zytnicki M."/>
            <person name="Albani M.C."/>
            <person name="Kiefer C."/>
            <person name="Bergonzi S."/>
            <person name="Castaings L."/>
            <person name="Mateos J.L."/>
            <person name="Berns M.C."/>
            <person name="Bujdoso N."/>
            <person name="Piofczyk T."/>
            <person name="de Lorenzo L."/>
            <person name="Barrero-Sicilia C."/>
            <person name="Mateos I."/>
            <person name="Piednoel M."/>
            <person name="Hagmann J."/>
            <person name="Chen-Min-Tao R."/>
            <person name="Iglesias-Fernandez R."/>
            <person name="Schuster S.C."/>
            <person name="Alonso-Blanco C."/>
            <person name="Roudier F."/>
            <person name="Carbonero P."/>
            <person name="Paz-Ares J."/>
            <person name="Davis S.J."/>
            <person name="Pecinka A."/>
            <person name="Quesneville H."/>
            <person name="Colot V."/>
            <person name="Lysak M.A."/>
            <person name="Weigel D."/>
            <person name="Coupland G."/>
            <person name="Schneeberger K."/>
        </authorList>
    </citation>
    <scope>NUCLEOTIDE SEQUENCE [LARGE SCALE GENOMIC DNA]</scope>
    <source>
        <strain evidence="3">cv. Pajares</strain>
    </source>
</reference>